<accession>A0A2S8SP26</accession>
<dbReference type="PRINTS" id="PR00721">
    <property type="entry name" value="STOMATIN"/>
</dbReference>
<sequence length="254" mass="28173">MNFAYTPGLRQISHGKTTVYEHERALKFENGRLVGALGAGSYRIWSWQKIEIWVFDARRTLLSVGGQKLLTLDGVTVTLSLVAEYEISDAALLVARVSNFQTLLYEEIQLAAREVVAARPLDELLAQRVEINALLTQICAEKAREYGVTISQVAIKDTVLSNRVRELLMKEVEAKRLAQAALLSAREEVATLRALSNAARLARENPELLRLRELEVARQMSQNGGTMVFGTSPIIPSPQKMKEKSAPDEAAPES</sequence>
<dbReference type="AlphaFoldDB" id="A0A2S8SP26"/>
<evidence type="ECO:0000256" key="1">
    <source>
        <dbReference type="ARBA" id="ARBA00004167"/>
    </source>
</evidence>
<keyword evidence="6" id="KW-1185">Reference proteome</keyword>
<comment type="similarity">
    <text evidence="2">Belongs to the band 7/mec-2 family.</text>
</comment>
<evidence type="ECO:0000256" key="2">
    <source>
        <dbReference type="ARBA" id="ARBA00008164"/>
    </source>
</evidence>
<feature type="region of interest" description="Disordered" evidence="3">
    <location>
        <begin position="227"/>
        <end position="254"/>
    </location>
</feature>
<feature type="domain" description="Band 7" evidence="4">
    <location>
        <begin position="14"/>
        <end position="172"/>
    </location>
</feature>
<dbReference type="PANTHER" id="PTHR10264:SF83">
    <property type="entry name" value="BLL5629 PROTEIN"/>
    <property type="match status" value="1"/>
</dbReference>
<organism evidence="5 6">
    <name type="scientific">Abditibacterium utsteinense</name>
    <dbReference type="NCBI Taxonomy" id="1960156"/>
    <lineage>
        <taxon>Bacteria</taxon>
        <taxon>Pseudomonadati</taxon>
        <taxon>Abditibacteriota</taxon>
        <taxon>Abditibacteriia</taxon>
        <taxon>Abditibacteriales</taxon>
        <taxon>Abditibacteriaceae</taxon>
        <taxon>Abditibacterium</taxon>
    </lineage>
</organism>
<dbReference type="RefSeq" id="WP_106381290.1">
    <property type="nucleotide sequence ID" value="NZ_NIGF01000029.1"/>
</dbReference>
<dbReference type="SUPFAM" id="SSF117892">
    <property type="entry name" value="Band 7/SPFH domain"/>
    <property type="match status" value="1"/>
</dbReference>
<dbReference type="Pfam" id="PF01145">
    <property type="entry name" value="Band_7"/>
    <property type="match status" value="1"/>
</dbReference>
<evidence type="ECO:0000256" key="3">
    <source>
        <dbReference type="SAM" id="MobiDB-lite"/>
    </source>
</evidence>
<dbReference type="EMBL" id="NIGF01000029">
    <property type="protein sequence ID" value="PQV62547.1"/>
    <property type="molecule type" value="Genomic_DNA"/>
</dbReference>
<dbReference type="CDD" id="cd13438">
    <property type="entry name" value="SPFH_eoslipins_u2"/>
    <property type="match status" value="1"/>
</dbReference>
<comment type="caution">
    <text evidence="5">The sequence shown here is derived from an EMBL/GenBank/DDBJ whole genome shotgun (WGS) entry which is preliminary data.</text>
</comment>
<dbReference type="InterPro" id="IPR001972">
    <property type="entry name" value="Stomatin_HflK_fam"/>
</dbReference>
<dbReference type="OrthoDB" id="5501731at2"/>
<evidence type="ECO:0000313" key="5">
    <source>
        <dbReference type="EMBL" id="PQV62547.1"/>
    </source>
</evidence>
<reference evidence="5 6" key="1">
    <citation type="journal article" date="2018" name="Syst. Appl. Microbiol.">
        <title>Abditibacterium utsteinense sp. nov., the first cultivated member of candidate phylum FBP, isolated from ice-free Antarctic soil samples.</title>
        <authorList>
            <person name="Tahon G."/>
            <person name="Tytgat B."/>
            <person name="Lebbe L."/>
            <person name="Carlier A."/>
            <person name="Willems A."/>
        </authorList>
    </citation>
    <scope>NUCLEOTIDE SEQUENCE [LARGE SCALE GENOMIC DNA]</scope>
    <source>
        <strain evidence="5 6">LMG 29911</strain>
    </source>
</reference>
<dbReference type="InterPro" id="IPR043202">
    <property type="entry name" value="Band-7_stomatin-like"/>
</dbReference>
<dbReference type="GO" id="GO:0005886">
    <property type="term" value="C:plasma membrane"/>
    <property type="evidence" value="ECO:0007669"/>
    <property type="project" value="InterPro"/>
</dbReference>
<dbReference type="PANTHER" id="PTHR10264">
    <property type="entry name" value="BAND 7 PROTEIN-RELATED"/>
    <property type="match status" value="1"/>
</dbReference>
<name>A0A2S8SP26_9BACT</name>
<gene>
    <name evidence="5" type="ORF">B1R32_1298</name>
</gene>
<evidence type="ECO:0000313" key="6">
    <source>
        <dbReference type="Proteomes" id="UP000237684"/>
    </source>
</evidence>
<dbReference type="Proteomes" id="UP000237684">
    <property type="component" value="Unassembled WGS sequence"/>
</dbReference>
<protein>
    <submittedName>
        <fullName evidence="5">SPFH domain / Band 7 family protein</fullName>
    </submittedName>
</protein>
<dbReference type="Gene3D" id="3.30.479.30">
    <property type="entry name" value="Band 7 domain"/>
    <property type="match status" value="1"/>
</dbReference>
<comment type="subcellular location">
    <subcellularLocation>
        <location evidence="1">Membrane</location>
        <topology evidence="1">Single-pass membrane protein</topology>
    </subcellularLocation>
</comment>
<dbReference type="InterPro" id="IPR036013">
    <property type="entry name" value="Band_7/SPFH_dom_sf"/>
</dbReference>
<dbReference type="SMART" id="SM00244">
    <property type="entry name" value="PHB"/>
    <property type="match status" value="1"/>
</dbReference>
<evidence type="ECO:0000259" key="4">
    <source>
        <dbReference type="SMART" id="SM00244"/>
    </source>
</evidence>
<dbReference type="InterPro" id="IPR001107">
    <property type="entry name" value="Band_7"/>
</dbReference>
<dbReference type="InParanoid" id="A0A2S8SP26"/>
<proteinExistence type="inferred from homology"/>